<sequence length="107" mass="11769">MLAKSSVSLTPVSKPNVTLGEILYGTMLHWRFAYAYKRYRICQATELCAGLSCCVSVSPFLHQGATGRCCRTAATHRAITEELLKQLSGDQTKKLCSVFAFVLTCLC</sequence>
<evidence type="ECO:0000313" key="2">
    <source>
        <dbReference type="Proteomes" id="UP001469553"/>
    </source>
</evidence>
<dbReference type="Proteomes" id="UP001469553">
    <property type="component" value="Unassembled WGS sequence"/>
</dbReference>
<keyword evidence="2" id="KW-1185">Reference proteome</keyword>
<accession>A0ABV0YFC5</accession>
<comment type="caution">
    <text evidence="1">The sequence shown here is derived from an EMBL/GenBank/DDBJ whole genome shotgun (WGS) entry which is preliminary data.</text>
</comment>
<evidence type="ECO:0000313" key="1">
    <source>
        <dbReference type="EMBL" id="MEQ2292337.1"/>
    </source>
</evidence>
<gene>
    <name evidence="1" type="ORF">AMECASPLE_022168</name>
</gene>
<proteinExistence type="predicted"/>
<protein>
    <submittedName>
        <fullName evidence="1">Uncharacterized protein</fullName>
    </submittedName>
</protein>
<name>A0ABV0YFC5_9TELE</name>
<dbReference type="EMBL" id="JAHRIP010030172">
    <property type="protein sequence ID" value="MEQ2292337.1"/>
    <property type="molecule type" value="Genomic_DNA"/>
</dbReference>
<reference evidence="1 2" key="1">
    <citation type="submission" date="2021-06" db="EMBL/GenBank/DDBJ databases">
        <authorList>
            <person name="Palmer J.M."/>
        </authorList>
    </citation>
    <scope>NUCLEOTIDE SEQUENCE [LARGE SCALE GENOMIC DNA]</scope>
    <source>
        <strain evidence="1 2">AS_MEX2019</strain>
        <tissue evidence="1">Muscle</tissue>
    </source>
</reference>
<organism evidence="1 2">
    <name type="scientific">Ameca splendens</name>
    <dbReference type="NCBI Taxonomy" id="208324"/>
    <lineage>
        <taxon>Eukaryota</taxon>
        <taxon>Metazoa</taxon>
        <taxon>Chordata</taxon>
        <taxon>Craniata</taxon>
        <taxon>Vertebrata</taxon>
        <taxon>Euteleostomi</taxon>
        <taxon>Actinopterygii</taxon>
        <taxon>Neopterygii</taxon>
        <taxon>Teleostei</taxon>
        <taxon>Neoteleostei</taxon>
        <taxon>Acanthomorphata</taxon>
        <taxon>Ovalentaria</taxon>
        <taxon>Atherinomorphae</taxon>
        <taxon>Cyprinodontiformes</taxon>
        <taxon>Goodeidae</taxon>
        <taxon>Ameca</taxon>
    </lineage>
</organism>